<name>A0A5B7JBZ0_PORTR</name>
<dbReference type="EMBL" id="VSRR010095847">
    <property type="protein sequence ID" value="MPC93722.1"/>
    <property type="molecule type" value="Genomic_DNA"/>
</dbReference>
<feature type="region of interest" description="Disordered" evidence="1">
    <location>
        <begin position="92"/>
        <end position="128"/>
    </location>
</feature>
<comment type="caution">
    <text evidence="2">The sequence shown here is derived from an EMBL/GenBank/DDBJ whole genome shotgun (WGS) entry which is preliminary data.</text>
</comment>
<gene>
    <name evidence="2" type="ORF">E2C01_088862</name>
</gene>
<proteinExistence type="predicted"/>
<evidence type="ECO:0000313" key="3">
    <source>
        <dbReference type="Proteomes" id="UP000324222"/>
    </source>
</evidence>
<keyword evidence="3" id="KW-1185">Reference proteome</keyword>
<organism evidence="2 3">
    <name type="scientific">Portunus trituberculatus</name>
    <name type="common">Swimming crab</name>
    <name type="synonym">Neptunus trituberculatus</name>
    <dbReference type="NCBI Taxonomy" id="210409"/>
    <lineage>
        <taxon>Eukaryota</taxon>
        <taxon>Metazoa</taxon>
        <taxon>Ecdysozoa</taxon>
        <taxon>Arthropoda</taxon>
        <taxon>Crustacea</taxon>
        <taxon>Multicrustacea</taxon>
        <taxon>Malacostraca</taxon>
        <taxon>Eumalacostraca</taxon>
        <taxon>Eucarida</taxon>
        <taxon>Decapoda</taxon>
        <taxon>Pleocyemata</taxon>
        <taxon>Brachyura</taxon>
        <taxon>Eubrachyura</taxon>
        <taxon>Portunoidea</taxon>
        <taxon>Portunidae</taxon>
        <taxon>Portuninae</taxon>
        <taxon>Portunus</taxon>
    </lineage>
</organism>
<evidence type="ECO:0000313" key="2">
    <source>
        <dbReference type="EMBL" id="MPC93722.1"/>
    </source>
</evidence>
<reference evidence="2 3" key="1">
    <citation type="submission" date="2019-05" db="EMBL/GenBank/DDBJ databases">
        <title>Another draft genome of Portunus trituberculatus and its Hox gene families provides insights of decapod evolution.</title>
        <authorList>
            <person name="Jeong J.-H."/>
            <person name="Song I."/>
            <person name="Kim S."/>
            <person name="Choi T."/>
            <person name="Kim D."/>
            <person name="Ryu S."/>
            <person name="Kim W."/>
        </authorList>
    </citation>
    <scope>NUCLEOTIDE SEQUENCE [LARGE SCALE GENOMIC DNA]</scope>
    <source>
        <tissue evidence="2">Muscle</tissue>
    </source>
</reference>
<accession>A0A5B7JBZ0</accession>
<dbReference type="Proteomes" id="UP000324222">
    <property type="component" value="Unassembled WGS sequence"/>
</dbReference>
<evidence type="ECO:0000256" key="1">
    <source>
        <dbReference type="SAM" id="MobiDB-lite"/>
    </source>
</evidence>
<protein>
    <submittedName>
        <fullName evidence="2">Uncharacterized protein</fullName>
    </submittedName>
</protein>
<dbReference type="AlphaFoldDB" id="A0A5B7JBZ0"/>
<sequence length="151" mass="16629">MKFPSSCVLASLQSSGREASFVSWLGWRCRTRFEPLRHAAVLAPRAALDSPHPASLPPYHPGLRYTCCHSSGCWRASVWARHAHVSAFVGRQPSARGGDASRRWQTKAPGLRASVTAKTPPRGSRDVTANQRTRKMLMRDVIPRGGQSQGR</sequence>